<comment type="caution">
    <text evidence="2">The sequence shown here is derived from an EMBL/GenBank/DDBJ whole genome shotgun (WGS) entry which is preliminary data.</text>
</comment>
<organism evidence="2 3">
    <name type="scientific">Psilocybe cyanescens</name>
    <dbReference type="NCBI Taxonomy" id="93625"/>
    <lineage>
        <taxon>Eukaryota</taxon>
        <taxon>Fungi</taxon>
        <taxon>Dikarya</taxon>
        <taxon>Basidiomycota</taxon>
        <taxon>Agaricomycotina</taxon>
        <taxon>Agaricomycetes</taxon>
        <taxon>Agaricomycetidae</taxon>
        <taxon>Agaricales</taxon>
        <taxon>Agaricineae</taxon>
        <taxon>Strophariaceae</taxon>
        <taxon>Psilocybe</taxon>
    </lineage>
</organism>
<dbReference type="Proteomes" id="UP000283269">
    <property type="component" value="Unassembled WGS sequence"/>
</dbReference>
<dbReference type="AlphaFoldDB" id="A0A409XDC3"/>
<evidence type="ECO:0000313" key="2">
    <source>
        <dbReference type="EMBL" id="PPQ88772.1"/>
    </source>
</evidence>
<accession>A0A409XDC3</accession>
<keyword evidence="3" id="KW-1185">Reference proteome</keyword>
<feature type="region of interest" description="Disordered" evidence="1">
    <location>
        <begin position="101"/>
        <end position="144"/>
    </location>
</feature>
<protein>
    <submittedName>
        <fullName evidence="2">Uncharacterized protein</fullName>
    </submittedName>
</protein>
<name>A0A409XDC3_PSICY</name>
<evidence type="ECO:0000313" key="3">
    <source>
        <dbReference type="Proteomes" id="UP000283269"/>
    </source>
</evidence>
<dbReference type="EMBL" id="NHYD01002028">
    <property type="protein sequence ID" value="PPQ88772.1"/>
    <property type="molecule type" value="Genomic_DNA"/>
</dbReference>
<reference evidence="2 3" key="1">
    <citation type="journal article" date="2018" name="Evol. Lett.">
        <title>Horizontal gene cluster transfer increased hallucinogenic mushroom diversity.</title>
        <authorList>
            <person name="Reynolds H.T."/>
            <person name="Vijayakumar V."/>
            <person name="Gluck-Thaler E."/>
            <person name="Korotkin H.B."/>
            <person name="Matheny P.B."/>
            <person name="Slot J.C."/>
        </authorList>
    </citation>
    <scope>NUCLEOTIDE SEQUENCE [LARGE SCALE GENOMIC DNA]</scope>
    <source>
        <strain evidence="2 3">2631</strain>
    </source>
</reference>
<gene>
    <name evidence="2" type="ORF">CVT25_008630</name>
</gene>
<evidence type="ECO:0000256" key="1">
    <source>
        <dbReference type="SAM" id="MobiDB-lite"/>
    </source>
</evidence>
<sequence>MFMALGFKTKSVAGIVHLAHLPTAPFTGLSTALCPAHIAVTASVRQKEEAEEEEGGEKLGECAGNVRCVRVGAVLEIESSIETTFNFGLIILTATRLPIPSPSPSPSLSFTPALSHPPPQGQNQWKHRHRHPMPTDPRGPHSNY</sequence>
<dbReference type="InParanoid" id="A0A409XDC3"/>
<proteinExistence type="predicted"/>